<sequence>MRFPLQSCMAEMLQWLDMDKGKNNLLSLFWALEFLVCTGRKIARHIWIGVVWLNNFLSQHVLDQLLPIWSTAISAFEATLLLKT</sequence>
<evidence type="ECO:0000313" key="2">
    <source>
        <dbReference type="Proteomes" id="UP000657918"/>
    </source>
</evidence>
<dbReference type="EMBL" id="JADGMS010000007">
    <property type="protein sequence ID" value="KAF9678331.1"/>
    <property type="molecule type" value="Genomic_DNA"/>
</dbReference>
<reference evidence="1 2" key="1">
    <citation type="submission" date="2020-10" db="EMBL/GenBank/DDBJ databases">
        <title>Plant Genome Project.</title>
        <authorList>
            <person name="Zhang R.-G."/>
        </authorList>
    </citation>
    <scope>NUCLEOTIDE SEQUENCE [LARGE SCALE GENOMIC DNA]</scope>
    <source>
        <strain evidence="1">FAFU-HL-1</strain>
        <tissue evidence="1">Leaf</tissue>
    </source>
</reference>
<dbReference type="AlphaFoldDB" id="A0A835K2Q2"/>
<accession>A0A835K2Q2</accession>
<keyword evidence="2" id="KW-1185">Reference proteome</keyword>
<name>A0A835K2Q2_9ROSI</name>
<proteinExistence type="predicted"/>
<protein>
    <submittedName>
        <fullName evidence="1">Uncharacterized protein</fullName>
    </submittedName>
</protein>
<gene>
    <name evidence="1" type="ORF">SADUNF_Sadunf07G0023800</name>
</gene>
<organism evidence="1 2">
    <name type="scientific">Salix dunnii</name>
    <dbReference type="NCBI Taxonomy" id="1413687"/>
    <lineage>
        <taxon>Eukaryota</taxon>
        <taxon>Viridiplantae</taxon>
        <taxon>Streptophyta</taxon>
        <taxon>Embryophyta</taxon>
        <taxon>Tracheophyta</taxon>
        <taxon>Spermatophyta</taxon>
        <taxon>Magnoliopsida</taxon>
        <taxon>eudicotyledons</taxon>
        <taxon>Gunneridae</taxon>
        <taxon>Pentapetalae</taxon>
        <taxon>rosids</taxon>
        <taxon>fabids</taxon>
        <taxon>Malpighiales</taxon>
        <taxon>Salicaceae</taxon>
        <taxon>Saliceae</taxon>
        <taxon>Salix</taxon>
    </lineage>
</organism>
<evidence type="ECO:0000313" key="1">
    <source>
        <dbReference type="EMBL" id="KAF9678331.1"/>
    </source>
</evidence>
<comment type="caution">
    <text evidence="1">The sequence shown here is derived from an EMBL/GenBank/DDBJ whole genome shotgun (WGS) entry which is preliminary data.</text>
</comment>
<dbReference type="Proteomes" id="UP000657918">
    <property type="component" value="Unassembled WGS sequence"/>
</dbReference>